<accession>A0A0A9CMJ8</accession>
<reference evidence="1" key="2">
    <citation type="journal article" date="2015" name="Data Brief">
        <title>Shoot transcriptome of the giant reed, Arundo donax.</title>
        <authorList>
            <person name="Barrero R.A."/>
            <person name="Guerrero F.D."/>
            <person name="Moolhuijzen P."/>
            <person name="Goolsby J.A."/>
            <person name="Tidwell J."/>
            <person name="Bellgard S.E."/>
            <person name="Bellgard M.I."/>
        </authorList>
    </citation>
    <scope>NUCLEOTIDE SEQUENCE</scope>
    <source>
        <tissue evidence="1">Shoot tissue taken approximately 20 cm above the soil surface</tissue>
    </source>
</reference>
<reference evidence="1" key="1">
    <citation type="submission" date="2014-09" db="EMBL/GenBank/DDBJ databases">
        <authorList>
            <person name="Magalhaes I.L.F."/>
            <person name="Oliveira U."/>
            <person name="Santos F.R."/>
            <person name="Vidigal T.H.D.A."/>
            <person name="Brescovit A.D."/>
            <person name="Santos A.J."/>
        </authorList>
    </citation>
    <scope>NUCLEOTIDE SEQUENCE</scope>
    <source>
        <tissue evidence="1">Shoot tissue taken approximately 20 cm above the soil surface</tissue>
    </source>
</reference>
<protein>
    <submittedName>
        <fullName evidence="1">Uncharacterized protein</fullName>
    </submittedName>
</protein>
<name>A0A0A9CMJ8_ARUDO</name>
<organism evidence="1">
    <name type="scientific">Arundo donax</name>
    <name type="common">Giant reed</name>
    <name type="synonym">Donax arundinaceus</name>
    <dbReference type="NCBI Taxonomy" id="35708"/>
    <lineage>
        <taxon>Eukaryota</taxon>
        <taxon>Viridiplantae</taxon>
        <taxon>Streptophyta</taxon>
        <taxon>Embryophyta</taxon>
        <taxon>Tracheophyta</taxon>
        <taxon>Spermatophyta</taxon>
        <taxon>Magnoliopsida</taxon>
        <taxon>Liliopsida</taxon>
        <taxon>Poales</taxon>
        <taxon>Poaceae</taxon>
        <taxon>PACMAD clade</taxon>
        <taxon>Arundinoideae</taxon>
        <taxon>Arundineae</taxon>
        <taxon>Arundo</taxon>
    </lineage>
</organism>
<evidence type="ECO:0000313" key="1">
    <source>
        <dbReference type="EMBL" id="JAD72747.1"/>
    </source>
</evidence>
<sequence length="48" mass="5260">MSFTSVVSTQSVLKLTSLKHIGGRKSIKIEGWNCCLKSNHGYSLCLGF</sequence>
<dbReference type="AlphaFoldDB" id="A0A0A9CMJ8"/>
<dbReference type="EMBL" id="GBRH01225148">
    <property type="protein sequence ID" value="JAD72747.1"/>
    <property type="molecule type" value="Transcribed_RNA"/>
</dbReference>
<proteinExistence type="predicted"/>